<dbReference type="EMBL" id="BSYO01000030">
    <property type="protein sequence ID" value="GMH25767.1"/>
    <property type="molecule type" value="Genomic_DNA"/>
</dbReference>
<comment type="caution">
    <text evidence="2">The sequence shown here is derived from an EMBL/GenBank/DDBJ whole genome shotgun (WGS) entry which is preliminary data.</text>
</comment>
<accession>A0AAD3Y1D0</accession>
<reference evidence="2" key="1">
    <citation type="submission" date="2023-05" db="EMBL/GenBank/DDBJ databases">
        <title>Nepenthes gracilis genome sequencing.</title>
        <authorList>
            <person name="Fukushima K."/>
        </authorList>
    </citation>
    <scope>NUCLEOTIDE SEQUENCE</scope>
    <source>
        <strain evidence="2">SING2019-196</strain>
    </source>
</reference>
<evidence type="ECO:0000313" key="2">
    <source>
        <dbReference type="EMBL" id="GMH25767.1"/>
    </source>
</evidence>
<feature type="transmembrane region" description="Helical" evidence="1">
    <location>
        <begin position="12"/>
        <end position="42"/>
    </location>
</feature>
<keyword evidence="3" id="KW-1185">Reference proteome</keyword>
<keyword evidence="1" id="KW-0812">Transmembrane</keyword>
<organism evidence="2 3">
    <name type="scientific">Nepenthes gracilis</name>
    <name type="common">Slender pitcher plant</name>
    <dbReference type="NCBI Taxonomy" id="150966"/>
    <lineage>
        <taxon>Eukaryota</taxon>
        <taxon>Viridiplantae</taxon>
        <taxon>Streptophyta</taxon>
        <taxon>Embryophyta</taxon>
        <taxon>Tracheophyta</taxon>
        <taxon>Spermatophyta</taxon>
        <taxon>Magnoliopsida</taxon>
        <taxon>eudicotyledons</taxon>
        <taxon>Gunneridae</taxon>
        <taxon>Pentapetalae</taxon>
        <taxon>Caryophyllales</taxon>
        <taxon>Nepenthaceae</taxon>
        <taxon>Nepenthes</taxon>
    </lineage>
</organism>
<evidence type="ECO:0000313" key="3">
    <source>
        <dbReference type="Proteomes" id="UP001279734"/>
    </source>
</evidence>
<evidence type="ECO:0000256" key="1">
    <source>
        <dbReference type="SAM" id="Phobius"/>
    </source>
</evidence>
<proteinExistence type="predicted"/>
<sequence length="93" mass="10107">MTIVLKYANKKTCIAFIITAFVTQDFGILANGVFVMVVSVAIDARFHPRPSPSHSHPLLADVDARDMALVTKNAKRAASNMAKSMPVVIEAKH</sequence>
<protein>
    <submittedName>
        <fullName evidence="2">Uncharacterized protein</fullName>
    </submittedName>
</protein>
<dbReference type="Proteomes" id="UP001279734">
    <property type="component" value="Unassembled WGS sequence"/>
</dbReference>
<keyword evidence="1" id="KW-0472">Membrane</keyword>
<name>A0AAD3Y1D0_NEPGR</name>
<gene>
    <name evidence="2" type="ORF">Nepgr_027610</name>
</gene>
<dbReference type="AlphaFoldDB" id="A0AAD3Y1D0"/>
<keyword evidence="1" id="KW-1133">Transmembrane helix</keyword>